<name>M7SUQ7_EUTLA</name>
<feature type="compositionally biased region" description="Basic and acidic residues" evidence="1">
    <location>
        <begin position="80"/>
        <end position="97"/>
    </location>
</feature>
<gene>
    <name evidence="2" type="ORF">UCREL1_4714</name>
</gene>
<keyword evidence="3" id="KW-1185">Reference proteome</keyword>
<evidence type="ECO:0000256" key="1">
    <source>
        <dbReference type="SAM" id="MobiDB-lite"/>
    </source>
</evidence>
<protein>
    <submittedName>
        <fullName evidence="2">Uncharacterized protein</fullName>
    </submittedName>
</protein>
<organism evidence="2 3">
    <name type="scientific">Eutypa lata (strain UCR-EL1)</name>
    <name type="common">Grapevine dieback disease fungus</name>
    <name type="synonym">Eutypa armeniacae</name>
    <dbReference type="NCBI Taxonomy" id="1287681"/>
    <lineage>
        <taxon>Eukaryota</taxon>
        <taxon>Fungi</taxon>
        <taxon>Dikarya</taxon>
        <taxon>Ascomycota</taxon>
        <taxon>Pezizomycotina</taxon>
        <taxon>Sordariomycetes</taxon>
        <taxon>Xylariomycetidae</taxon>
        <taxon>Xylariales</taxon>
        <taxon>Diatrypaceae</taxon>
        <taxon>Eutypa</taxon>
    </lineage>
</organism>
<dbReference type="KEGG" id="ela:UCREL1_4714"/>
<dbReference type="Proteomes" id="UP000012174">
    <property type="component" value="Unassembled WGS sequence"/>
</dbReference>
<dbReference type="AlphaFoldDB" id="M7SUQ7"/>
<dbReference type="EMBL" id="KB706272">
    <property type="protein sequence ID" value="EMR68258.1"/>
    <property type="molecule type" value="Genomic_DNA"/>
</dbReference>
<evidence type="ECO:0000313" key="2">
    <source>
        <dbReference type="EMBL" id="EMR68258.1"/>
    </source>
</evidence>
<feature type="region of interest" description="Disordered" evidence="1">
    <location>
        <begin position="202"/>
        <end position="274"/>
    </location>
</feature>
<accession>M7SUQ7</accession>
<sequence>MADGSGMPTDWPVMMQEMQATLAASAEVLEESKRKPEEWKKEREEWKNEGEGWKREREEHNARIQKLEHAILGTAPEIRPALEDKESQEQPADDDHPWSGQDDIDNDEIIEKRKKKQPAVAATGRQINTYQDPAPMRRNLTLVSTDKAGPTRNKGQVQHDELAQTANRFIESRNVTPGQEIVVEFSTVPNKIMRRQLEAVDPETLGPTNWGDERDKKYLRGPGFKSSIHAGGRGDHQGGAGPVRPTSSRGTYRARPYDRPAQTNKTETEEGAEK</sequence>
<feature type="compositionally biased region" description="Basic and acidic residues" evidence="1">
    <location>
        <begin position="30"/>
        <end position="69"/>
    </location>
</feature>
<reference evidence="3" key="1">
    <citation type="journal article" date="2013" name="Genome Announc.">
        <title>Draft genome sequence of the grapevine dieback fungus Eutypa lata UCR-EL1.</title>
        <authorList>
            <person name="Blanco-Ulate B."/>
            <person name="Rolshausen P.E."/>
            <person name="Cantu D."/>
        </authorList>
    </citation>
    <scope>NUCLEOTIDE SEQUENCE [LARGE SCALE GENOMIC DNA]</scope>
    <source>
        <strain evidence="3">UCR-EL1</strain>
    </source>
</reference>
<evidence type="ECO:0000313" key="3">
    <source>
        <dbReference type="Proteomes" id="UP000012174"/>
    </source>
</evidence>
<proteinExistence type="predicted"/>
<feature type="region of interest" description="Disordered" evidence="1">
    <location>
        <begin position="28"/>
        <end position="138"/>
    </location>
</feature>
<dbReference type="HOGENOM" id="CLU_1015745_0_0_1"/>